<dbReference type="EMBL" id="KN846957">
    <property type="protein sequence ID" value="KIW69859.1"/>
    <property type="molecule type" value="Genomic_DNA"/>
</dbReference>
<gene>
    <name evidence="3" type="ORF">PV04_02182</name>
</gene>
<protein>
    <submittedName>
        <fullName evidence="3">Uncharacterized protein</fullName>
    </submittedName>
</protein>
<name>A0A0D2GCM3_9EURO</name>
<evidence type="ECO:0000256" key="2">
    <source>
        <dbReference type="SAM" id="MobiDB-lite"/>
    </source>
</evidence>
<dbReference type="Proteomes" id="UP000054266">
    <property type="component" value="Unassembled WGS sequence"/>
</dbReference>
<accession>A0A0D2GCM3</accession>
<keyword evidence="1" id="KW-0175">Coiled coil</keyword>
<evidence type="ECO:0000256" key="1">
    <source>
        <dbReference type="SAM" id="Coils"/>
    </source>
</evidence>
<proteinExistence type="predicted"/>
<feature type="coiled-coil region" evidence="1">
    <location>
        <begin position="159"/>
        <end position="217"/>
    </location>
</feature>
<feature type="compositionally biased region" description="Pro residues" evidence="2">
    <location>
        <begin position="81"/>
        <end position="91"/>
    </location>
</feature>
<feature type="region of interest" description="Disordered" evidence="2">
    <location>
        <begin position="23"/>
        <end position="102"/>
    </location>
</feature>
<evidence type="ECO:0000313" key="3">
    <source>
        <dbReference type="EMBL" id="KIW69859.1"/>
    </source>
</evidence>
<evidence type="ECO:0000313" key="4">
    <source>
        <dbReference type="Proteomes" id="UP000054266"/>
    </source>
</evidence>
<feature type="compositionally biased region" description="Low complexity" evidence="2">
    <location>
        <begin position="23"/>
        <end position="41"/>
    </location>
</feature>
<organism evidence="3 4">
    <name type="scientific">Phialophora macrospora</name>
    <dbReference type="NCBI Taxonomy" id="1851006"/>
    <lineage>
        <taxon>Eukaryota</taxon>
        <taxon>Fungi</taxon>
        <taxon>Dikarya</taxon>
        <taxon>Ascomycota</taxon>
        <taxon>Pezizomycotina</taxon>
        <taxon>Eurotiomycetes</taxon>
        <taxon>Chaetothyriomycetidae</taxon>
        <taxon>Chaetothyriales</taxon>
        <taxon>Herpotrichiellaceae</taxon>
        <taxon>Phialophora</taxon>
    </lineage>
</organism>
<reference evidence="3 4" key="1">
    <citation type="submission" date="2015-01" db="EMBL/GenBank/DDBJ databases">
        <title>The Genome Sequence of Capronia semiimmersa CBS27337.</title>
        <authorList>
            <consortium name="The Broad Institute Genomics Platform"/>
            <person name="Cuomo C."/>
            <person name="de Hoog S."/>
            <person name="Gorbushina A."/>
            <person name="Stielow B."/>
            <person name="Teixiera M."/>
            <person name="Abouelleil A."/>
            <person name="Chapman S.B."/>
            <person name="Priest M."/>
            <person name="Young S.K."/>
            <person name="Wortman J."/>
            <person name="Nusbaum C."/>
            <person name="Birren B."/>
        </authorList>
    </citation>
    <scope>NUCLEOTIDE SEQUENCE [LARGE SCALE GENOMIC DNA]</scope>
    <source>
        <strain evidence="3 4">CBS 27337</strain>
    </source>
</reference>
<keyword evidence="4" id="KW-1185">Reference proteome</keyword>
<dbReference type="HOGENOM" id="CLU_1209684_0_0_1"/>
<dbReference type="AlphaFoldDB" id="A0A0D2GCM3"/>
<sequence>MSLPEMVLEQVESNAAFNTVVTSSNLTSTPNPTSSASMTSAGLASKYGKKRKWEASSDEADSSIRMSLAMDPGTSASTGIPSPPSPPPPPTTSESSAAKRAQRAKRKARIRGYFRSPREVAYNELLEVCGILGVVLPQLRPNEHKTLKELQLEYIKNLITDQEEKLDLALADVDTLEVQIAVRDDLEDLLEGEQEKAEILENKLKAVEAENAALRNLVGVLIRARFTAH</sequence>